<reference evidence="3" key="2">
    <citation type="submission" date="2020-09" db="EMBL/GenBank/DDBJ databases">
        <authorList>
            <person name="Sun Q."/>
            <person name="Ohkuma M."/>
        </authorList>
    </citation>
    <scope>NUCLEOTIDE SEQUENCE</scope>
    <source>
        <strain evidence="3">JCM 4335</strain>
    </source>
</reference>
<dbReference type="Proteomes" id="UP000654123">
    <property type="component" value="Unassembled WGS sequence"/>
</dbReference>
<dbReference type="NCBIfam" id="TIGR04362">
    <property type="entry name" value="choice_anch_C"/>
    <property type="match status" value="1"/>
</dbReference>
<proteinExistence type="predicted"/>
<protein>
    <recommendedName>
        <fullName evidence="2">DUF642 domain-containing protein</fullName>
    </recommendedName>
</protein>
<accession>A0A918EJW3</accession>
<feature type="chain" id="PRO_5036836644" description="DUF642 domain-containing protein" evidence="1">
    <location>
        <begin position="32"/>
        <end position="196"/>
    </location>
</feature>
<evidence type="ECO:0000259" key="2">
    <source>
        <dbReference type="Pfam" id="PF04862"/>
    </source>
</evidence>
<evidence type="ECO:0000313" key="3">
    <source>
        <dbReference type="EMBL" id="GGQ09196.1"/>
    </source>
</evidence>
<dbReference type="InterPro" id="IPR027576">
    <property type="entry name" value="Choice_anch_C_dom"/>
</dbReference>
<dbReference type="Pfam" id="PF04862">
    <property type="entry name" value="DUF642"/>
    <property type="match status" value="1"/>
</dbReference>
<evidence type="ECO:0000256" key="1">
    <source>
        <dbReference type="SAM" id="SignalP"/>
    </source>
</evidence>
<keyword evidence="1" id="KW-0732">Signal</keyword>
<evidence type="ECO:0000313" key="4">
    <source>
        <dbReference type="Proteomes" id="UP000654123"/>
    </source>
</evidence>
<dbReference type="Gene3D" id="2.60.120.260">
    <property type="entry name" value="Galactose-binding domain-like"/>
    <property type="match status" value="1"/>
</dbReference>
<name>A0A918EJW3_9ACTN</name>
<dbReference type="InterPro" id="IPR006946">
    <property type="entry name" value="DGR2-like_dom"/>
</dbReference>
<organism evidence="3 4">
    <name type="scientific">Streptomyces roseolilacinus</name>
    <dbReference type="NCBI Taxonomy" id="66904"/>
    <lineage>
        <taxon>Bacteria</taxon>
        <taxon>Bacillati</taxon>
        <taxon>Actinomycetota</taxon>
        <taxon>Actinomycetes</taxon>
        <taxon>Kitasatosporales</taxon>
        <taxon>Streptomycetaceae</taxon>
        <taxon>Streptomyces</taxon>
    </lineage>
</organism>
<keyword evidence="4" id="KW-1185">Reference proteome</keyword>
<gene>
    <name evidence="3" type="ORF">GCM10010249_29620</name>
</gene>
<dbReference type="AlphaFoldDB" id="A0A918EJW3"/>
<comment type="caution">
    <text evidence="3">The sequence shown here is derived from an EMBL/GenBank/DDBJ whole genome shotgun (WGS) entry which is preliminary data.</text>
</comment>
<dbReference type="RefSeq" id="WP_189533814.1">
    <property type="nucleotide sequence ID" value="NZ_BMSV01000005.1"/>
</dbReference>
<dbReference type="EMBL" id="BMSV01000005">
    <property type="protein sequence ID" value="GGQ09196.1"/>
    <property type="molecule type" value="Genomic_DNA"/>
</dbReference>
<feature type="signal peptide" evidence="1">
    <location>
        <begin position="1"/>
        <end position="31"/>
    </location>
</feature>
<reference evidence="3" key="1">
    <citation type="journal article" date="2014" name="Int. J. Syst. Evol. Microbiol.">
        <title>Complete genome sequence of Corynebacterium casei LMG S-19264T (=DSM 44701T), isolated from a smear-ripened cheese.</title>
        <authorList>
            <consortium name="US DOE Joint Genome Institute (JGI-PGF)"/>
            <person name="Walter F."/>
            <person name="Albersmeier A."/>
            <person name="Kalinowski J."/>
            <person name="Ruckert C."/>
        </authorList>
    </citation>
    <scope>NUCLEOTIDE SEQUENCE</scope>
    <source>
        <strain evidence="3">JCM 4335</strain>
    </source>
</reference>
<feature type="domain" description="DUF642" evidence="2">
    <location>
        <begin position="35"/>
        <end position="188"/>
    </location>
</feature>
<sequence length="196" mass="19862">MVGSRFLAAATALAGLLATGAVTALASPASAASRFDDGSFEYPTAPAGSFTTLSAGQSIGPWKVTGGAVDLIGAGFWQAAEGDQSVDLNATVPGTVAQTFTTTPGKKYTVTYSLAANPEGGPALRTGRVLVDGQNFQDFSFDATGKTRTAMGYVTRQVTFVANGPTTTLGFASTVSGAYGPVIDDVRVDTCCTCCC</sequence>